<reference evidence="5" key="1">
    <citation type="submission" date="2021-01" db="EMBL/GenBank/DDBJ databases">
        <authorList>
            <person name="Corre E."/>
            <person name="Pelletier E."/>
            <person name="Niang G."/>
            <person name="Scheremetjew M."/>
            <person name="Finn R."/>
            <person name="Kale V."/>
            <person name="Holt S."/>
            <person name="Cochrane G."/>
            <person name="Meng A."/>
            <person name="Brown T."/>
            <person name="Cohen L."/>
        </authorList>
    </citation>
    <scope>NUCLEOTIDE SEQUENCE</scope>
    <source>
        <strain evidence="5">CCMP 769</strain>
    </source>
</reference>
<dbReference type="PANTHER" id="PTHR11461:SF211">
    <property type="entry name" value="GH10112P-RELATED"/>
    <property type="match status" value="1"/>
</dbReference>
<dbReference type="GO" id="GO:0004867">
    <property type="term" value="F:serine-type endopeptidase inhibitor activity"/>
    <property type="evidence" value="ECO:0007669"/>
    <property type="project" value="InterPro"/>
</dbReference>
<organism evidence="5">
    <name type="scientific">Rhodosorus marinus</name>
    <dbReference type="NCBI Taxonomy" id="101924"/>
    <lineage>
        <taxon>Eukaryota</taxon>
        <taxon>Rhodophyta</taxon>
        <taxon>Stylonematophyceae</taxon>
        <taxon>Stylonematales</taxon>
        <taxon>Stylonemataceae</taxon>
        <taxon>Rhodosorus</taxon>
    </lineage>
</organism>
<feature type="domain" description="Serpin" evidence="4">
    <location>
        <begin position="76"/>
        <end position="311"/>
    </location>
</feature>
<dbReference type="InterPro" id="IPR042178">
    <property type="entry name" value="Serpin_sf_1"/>
</dbReference>
<sequence length="321" mass="35520">MGKGRGDASESLKVRVVLGVLGLWFVWFFGFRGTTERSEVLQRDLELAKETSRVGGFCAAGRADDELVKSVNAFGGSVFDALMASNPKENVFFSPLSIAAALSMVRLGTTEGSAGEKELDQFLPCAGNVLENITEELQIDTEAVQTKFVNSLWMSESLVAAYKWQMDKLSVRTAPLPTSPNPINQWVEAQTKGLIKNLLDELPKDTIAILVNAVYFKGQWGSQFSAKATEDGRFTHADGSTETCKMMKTFRTSFMYRKLPSGAASVKLPYGWLKGSTSTGEDTFELLQFKKHFLSSISCRKIWCFPRCRNPPFAWICTQPA</sequence>
<evidence type="ECO:0000256" key="2">
    <source>
        <dbReference type="RuleBase" id="RU000411"/>
    </source>
</evidence>
<dbReference type="InterPro" id="IPR023796">
    <property type="entry name" value="Serpin_dom"/>
</dbReference>
<evidence type="ECO:0000313" key="5">
    <source>
        <dbReference type="EMBL" id="CAE0048428.1"/>
    </source>
</evidence>
<dbReference type="Pfam" id="PF00079">
    <property type="entry name" value="Serpin"/>
    <property type="match status" value="1"/>
</dbReference>
<protein>
    <recommendedName>
        <fullName evidence="4">Serpin domain-containing protein</fullName>
    </recommendedName>
</protein>
<keyword evidence="3" id="KW-0812">Transmembrane</keyword>
<feature type="transmembrane region" description="Helical" evidence="3">
    <location>
        <begin position="12"/>
        <end position="31"/>
    </location>
</feature>
<dbReference type="EMBL" id="HBHW01021264">
    <property type="protein sequence ID" value="CAE0048428.1"/>
    <property type="molecule type" value="Transcribed_RNA"/>
</dbReference>
<dbReference type="SUPFAM" id="SSF56574">
    <property type="entry name" value="Serpins"/>
    <property type="match status" value="1"/>
</dbReference>
<accession>A0A7S2ZQX3</accession>
<keyword evidence="3" id="KW-0472">Membrane</keyword>
<dbReference type="Gene3D" id="3.30.497.10">
    <property type="entry name" value="Antithrombin, subunit I, domain 2"/>
    <property type="match status" value="1"/>
</dbReference>
<dbReference type="PANTHER" id="PTHR11461">
    <property type="entry name" value="SERINE PROTEASE INHIBITOR, SERPIN"/>
    <property type="match status" value="1"/>
</dbReference>
<dbReference type="InterPro" id="IPR036186">
    <property type="entry name" value="Serpin_sf"/>
</dbReference>
<dbReference type="SMART" id="SM00093">
    <property type="entry name" value="SERPIN"/>
    <property type="match status" value="1"/>
</dbReference>
<comment type="similarity">
    <text evidence="1 2">Belongs to the serpin family.</text>
</comment>
<evidence type="ECO:0000256" key="1">
    <source>
        <dbReference type="ARBA" id="ARBA00009500"/>
    </source>
</evidence>
<dbReference type="Gene3D" id="2.30.39.10">
    <property type="entry name" value="Alpha-1-antitrypsin, domain 1"/>
    <property type="match status" value="1"/>
</dbReference>
<name>A0A7S2ZQX3_9RHOD</name>
<dbReference type="AlphaFoldDB" id="A0A7S2ZQX3"/>
<dbReference type="InterPro" id="IPR042185">
    <property type="entry name" value="Serpin_sf_2"/>
</dbReference>
<evidence type="ECO:0000259" key="4">
    <source>
        <dbReference type="SMART" id="SM00093"/>
    </source>
</evidence>
<keyword evidence="3" id="KW-1133">Transmembrane helix</keyword>
<proteinExistence type="inferred from homology"/>
<dbReference type="InterPro" id="IPR000215">
    <property type="entry name" value="Serpin_fam"/>
</dbReference>
<gene>
    <name evidence="5" type="ORF">RMAR00112_LOCUS16417</name>
</gene>
<evidence type="ECO:0000256" key="3">
    <source>
        <dbReference type="SAM" id="Phobius"/>
    </source>
</evidence>
<dbReference type="GO" id="GO:0005615">
    <property type="term" value="C:extracellular space"/>
    <property type="evidence" value="ECO:0007669"/>
    <property type="project" value="InterPro"/>
</dbReference>